<organism evidence="1 2">
    <name type="scientific">Dactylosporangium fulvum</name>
    <dbReference type="NCBI Taxonomy" id="53359"/>
    <lineage>
        <taxon>Bacteria</taxon>
        <taxon>Bacillati</taxon>
        <taxon>Actinomycetota</taxon>
        <taxon>Actinomycetes</taxon>
        <taxon>Micromonosporales</taxon>
        <taxon>Micromonosporaceae</taxon>
        <taxon>Dactylosporangium</taxon>
    </lineage>
</organism>
<dbReference type="RefSeq" id="WP_259860700.1">
    <property type="nucleotide sequence ID" value="NZ_BAAAST010000076.1"/>
</dbReference>
<evidence type="ECO:0000313" key="1">
    <source>
        <dbReference type="EMBL" id="UWP82922.1"/>
    </source>
</evidence>
<evidence type="ECO:0000313" key="2">
    <source>
        <dbReference type="Proteomes" id="UP001059617"/>
    </source>
</evidence>
<protein>
    <recommendedName>
        <fullName evidence="3">DUF559 domain-containing protein</fullName>
    </recommendedName>
</protein>
<keyword evidence="2" id="KW-1185">Reference proteome</keyword>
<name>A0ABY5VYY4_9ACTN</name>
<dbReference type="Proteomes" id="UP001059617">
    <property type="component" value="Chromosome"/>
</dbReference>
<accession>A0ABY5VYY4</accession>
<sequence>MNPGQPDRDRLDAHATAQRGLFTRAQALTCGYSETTIKTKCRTGDWTVVVRDVYADRGLEITPMLRDTAAVLALPGAVLAGPSAARWHRIEVPSTATFVAYPRRVRRRQVHVLHEEPPPADVVQVDGVPATTLGRTLFDCARLLPDATATALLTRALEEGWTTMPELAERIRDMIGRHGTPRLVRLIRAVAFGDRSATLQLMVRLLQRAGIWGWQLHEPINDRWGLIGLGDVVFPEAKLVLDLGPGLELGTDDAEPKQETAARRQERAVRLAAAGWTVTALTWGDLTSRPTEVVAELRACLDRLTPVRW</sequence>
<reference evidence="1" key="1">
    <citation type="submission" date="2021-04" db="EMBL/GenBank/DDBJ databases">
        <authorList>
            <person name="Hartkoorn R.C."/>
            <person name="Beaudoing E."/>
            <person name="Hot D."/>
        </authorList>
    </citation>
    <scope>NUCLEOTIDE SEQUENCE</scope>
    <source>
        <strain evidence="1">NRRL B-16292</strain>
    </source>
</reference>
<reference evidence="1" key="2">
    <citation type="submission" date="2022-09" db="EMBL/GenBank/DDBJ databases">
        <title>Biosynthetic gene clusters of Dactylosporangioum fulvum.</title>
        <authorList>
            <person name="Caradec T."/>
        </authorList>
    </citation>
    <scope>NUCLEOTIDE SEQUENCE</scope>
    <source>
        <strain evidence="1">NRRL B-16292</strain>
    </source>
</reference>
<evidence type="ECO:0008006" key="3">
    <source>
        <dbReference type="Google" id="ProtNLM"/>
    </source>
</evidence>
<dbReference type="EMBL" id="CP073720">
    <property type="protein sequence ID" value="UWP82922.1"/>
    <property type="molecule type" value="Genomic_DNA"/>
</dbReference>
<gene>
    <name evidence="1" type="ORF">Dfulv_00995</name>
</gene>
<proteinExistence type="predicted"/>